<reference evidence="2 3" key="1">
    <citation type="submission" date="2018-01" db="EMBL/GenBank/DDBJ databases">
        <title>Saezia sanguinis gen. nov., sp. nov., in the order Burkholderiales isolated from human blood.</title>
        <authorList>
            <person name="Medina-Pascual M.J."/>
            <person name="Valdezate S."/>
            <person name="Monzon S."/>
            <person name="Cuesta I."/>
            <person name="Carrasco G."/>
            <person name="Villalon P."/>
            <person name="Saez-Nieto J.A."/>
        </authorList>
    </citation>
    <scope>NUCLEOTIDE SEQUENCE [LARGE SCALE GENOMIC DNA]</scope>
    <source>
        <strain evidence="2 3">CNM695-12</strain>
    </source>
</reference>
<comment type="caution">
    <text evidence="2">The sequence shown here is derived from an EMBL/GenBank/DDBJ whole genome shotgun (WGS) entry which is preliminary data.</text>
</comment>
<dbReference type="Pfam" id="PF01906">
    <property type="entry name" value="YbjQ_1"/>
    <property type="match status" value="1"/>
</dbReference>
<dbReference type="Proteomes" id="UP000286947">
    <property type="component" value="Unassembled WGS sequence"/>
</dbReference>
<evidence type="ECO:0000313" key="3">
    <source>
        <dbReference type="Proteomes" id="UP000286947"/>
    </source>
</evidence>
<dbReference type="AlphaFoldDB" id="A0A433SFL6"/>
<dbReference type="InterPro" id="IPR002765">
    <property type="entry name" value="UPF0145_YbjQ-like"/>
</dbReference>
<name>A0A433SFL6_9BURK</name>
<dbReference type="PANTHER" id="PTHR34068">
    <property type="entry name" value="UPF0145 PROTEIN YBJQ"/>
    <property type="match status" value="1"/>
</dbReference>
<evidence type="ECO:0000313" key="2">
    <source>
        <dbReference type="EMBL" id="RUS67541.1"/>
    </source>
</evidence>
<dbReference type="Gene3D" id="3.30.110.70">
    <property type="entry name" value="Hypothetical protein apc22750. Chain B"/>
    <property type="match status" value="1"/>
</dbReference>
<dbReference type="EMBL" id="PQSP01000001">
    <property type="protein sequence ID" value="RUS67541.1"/>
    <property type="molecule type" value="Genomic_DNA"/>
</dbReference>
<dbReference type="SUPFAM" id="SSF117782">
    <property type="entry name" value="YbjQ-like"/>
    <property type="match status" value="1"/>
</dbReference>
<organism evidence="2 3">
    <name type="scientific">Saezia sanguinis</name>
    <dbReference type="NCBI Taxonomy" id="1965230"/>
    <lineage>
        <taxon>Bacteria</taxon>
        <taxon>Pseudomonadati</taxon>
        <taxon>Pseudomonadota</taxon>
        <taxon>Betaproteobacteria</taxon>
        <taxon>Burkholderiales</taxon>
        <taxon>Saeziaceae</taxon>
        <taxon>Saezia</taxon>
    </lineage>
</organism>
<evidence type="ECO:0000256" key="1">
    <source>
        <dbReference type="ARBA" id="ARBA00010751"/>
    </source>
</evidence>
<dbReference type="PANTHER" id="PTHR34068:SF2">
    <property type="entry name" value="UPF0145 PROTEIN SCO3412"/>
    <property type="match status" value="1"/>
</dbReference>
<dbReference type="InterPro" id="IPR035439">
    <property type="entry name" value="UPF0145_dom_sf"/>
</dbReference>
<accession>A0A433SFL6</accession>
<comment type="similarity">
    <text evidence="1">Belongs to the UPF0145 family.</text>
</comment>
<protein>
    <submittedName>
        <fullName evidence="2">Uncharacterized protein</fullName>
    </submittedName>
</protein>
<keyword evidence="3" id="KW-1185">Reference proteome</keyword>
<dbReference type="RefSeq" id="WP_204250787.1">
    <property type="nucleotide sequence ID" value="NZ_PQSP01000001.1"/>
</dbReference>
<sequence>MEFIVWLVFFLILLTIGLVFGKMGEKKHYRQIKEREEKLKHILLFNEKRPPAIVSGQQFTLVSGSVVMSGDYFKQILAGLKQIFGGRLNSYESMLDRGRREAILRMKEQAEAQGASMIFNVHLQTATLGQKQGNQGPTCAEILAYGTAWVVPKMT</sequence>
<gene>
    <name evidence="2" type="ORF">CUZ56_00015</name>
</gene>
<proteinExistence type="inferred from homology"/>